<feature type="domain" description="Antitoxin Xre/MbcA/ParS-like toxin-binding" evidence="1">
    <location>
        <begin position="2"/>
        <end position="46"/>
    </location>
</feature>
<name>A0A0F9W487_9ZZZZ</name>
<gene>
    <name evidence="2" type="ORF">LCGC14_0329110</name>
</gene>
<organism evidence="2">
    <name type="scientific">marine sediment metagenome</name>
    <dbReference type="NCBI Taxonomy" id="412755"/>
    <lineage>
        <taxon>unclassified sequences</taxon>
        <taxon>metagenomes</taxon>
        <taxon>ecological metagenomes</taxon>
    </lineage>
</organism>
<comment type="caution">
    <text evidence="2">The sequence shown here is derived from an EMBL/GenBank/DDBJ whole genome shotgun (WGS) entry which is preliminary data.</text>
</comment>
<evidence type="ECO:0000313" key="2">
    <source>
        <dbReference type="EMBL" id="KKN80466.1"/>
    </source>
</evidence>
<protein>
    <recommendedName>
        <fullName evidence="1">Antitoxin Xre/MbcA/ParS-like toxin-binding domain-containing protein</fullName>
    </recommendedName>
</protein>
<dbReference type="AlphaFoldDB" id="A0A0F9W487"/>
<dbReference type="EMBL" id="LAZR01000230">
    <property type="protein sequence ID" value="KKN80466.1"/>
    <property type="molecule type" value="Genomic_DNA"/>
</dbReference>
<evidence type="ECO:0000259" key="1">
    <source>
        <dbReference type="Pfam" id="PF09722"/>
    </source>
</evidence>
<dbReference type="InterPro" id="IPR024467">
    <property type="entry name" value="Xre/MbcA/ParS-like_toxin-bd"/>
</dbReference>
<reference evidence="2" key="1">
    <citation type="journal article" date="2015" name="Nature">
        <title>Complex archaea that bridge the gap between prokaryotes and eukaryotes.</title>
        <authorList>
            <person name="Spang A."/>
            <person name="Saw J.H."/>
            <person name="Jorgensen S.L."/>
            <person name="Zaremba-Niedzwiedzka K."/>
            <person name="Martijn J."/>
            <person name="Lind A.E."/>
            <person name="van Eijk R."/>
            <person name="Schleper C."/>
            <person name="Guy L."/>
            <person name="Ettema T.J."/>
        </authorList>
    </citation>
    <scope>NUCLEOTIDE SEQUENCE</scope>
</reference>
<sequence length="49" mass="5533">MGDRETAIIWLKSSKRLFKGVSPIEYAYTESGLNEVVDFLGRIDHGVFS</sequence>
<accession>A0A0F9W487</accession>
<proteinExistence type="predicted"/>
<dbReference type="Pfam" id="PF09722">
    <property type="entry name" value="Xre_MbcA_ParS_C"/>
    <property type="match status" value="1"/>
</dbReference>